<dbReference type="EMBL" id="UINC01058555">
    <property type="protein sequence ID" value="SVB80952.1"/>
    <property type="molecule type" value="Genomic_DNA"/>
</dbReference>
<dbReference type="GO" id="GO:0016020">
    <property type="term" value="C:membrane"/>
    <property type="evidence" value="ECO:0007669"/>
    <property type="project" value="UniProtKB-SubCell"/>
</dbReference>
<dbReference type="AlphaFoldDB" id="A0A382H1A7"/>
<dbReference type="NCBIfam" id="NF037982">
    <property type="entry name" value="Nramp_1"/>
    <property type="match status" value="1"/>
</dbReference>
<feature type="transmembrane region" description="Helical" evidence="5">
    <location>
        <begin position="117"/>
        <end position="134"/>
    </location>
</feature>
<name>A0A382H1A7_9ZZZZ</name>
<sequence>MNIGRSLNRFGPGMIMAATAIGTSHIVLAPVAGARFGFDLLWLVLFTHVIKYPAFEFGARYAVATETSLIGGFQKIPGPKNWALFVFLGITVIQGLTVLSAVMSVTASILVVTIGKLSYPVWLFVLGLFTITVHQTGKYPMLKFGATLMMGVLALGTIIAFFASPPTVNDLGRMFVPSLPDASTLLVASLFGLMPTGITVAVWQSLWAVEHLKYWKKETNVPKRILGFGQRDLLVGYGLSAVLGVMLLSLGATLLRPRGLVPDGIEVALTISQIYTELLGAWMFPVFMISAFAALFSSVYSVMDGFPRAFSTIMKTLFPENLFLKKQSNPAYWIFMVVIFTFSLIMNTLIPNPALVVMYVGVVTLMLAPVLYSLNYYCVTRLIEDEAMRPNKGLRLWALVGIVVMTFAAGFSVYVRF</sequence>
<reference evidence="6" key="1">
    <citation type="submission" date="2018-05" db="EMBL/GenBank/DDBJ databases">
        <authorList>
            <person name="Lanie J.A."/>
            <person name="Ng W.-L."/>
            <person name="Kazmierczak K.M."/>
            <person name="Andrzejewski T.M."/>
            <person name="Davidsen T.M."/>
            <person name="Wayne K.J."/>
            <person name="Tettelin H."/>
            <person name="Glass J.I."/>
            <person name="Rusch D."/>
            <person name="Podicherti R."/>
            <person name="Tsui H.-C.T."/>
            <person name="Winkler M.E."/>
        </authorList>
    </citation>
    <scope>NUCLEOTIDE SEQUENCE</scope>
</reference>
<feature type="transmembrane region" description="Helical" evidence="5">
    <location>
        <begin position="40"/>
        <end position="63"/>
    </location>
</feature>
<evidence type="ECO:0000256" key="3">
    <source>
        <dbReference type="ARBA" id="ARBA00022989"/>
    </source>
</evidence>
<feature type="transmembrane region" description="Helical" evidence="5">
    <location>
        <begin position="356"/>
        <end position="375"/>
    </location>
</feature>
<feature type="transmembrane region" description="Helical" evidence="5">
    <location>
        <begin position="396"/>
        <end position="415"/>
    </location>
</feature>
<gene>
    <name evidence="6" type="ORF">METZ01_LOCUS233806</name>
</gene>
<keyword evidence="2 5" id="KW-0812">Transmembrane</keyword>
<evidence type="ECO:0000256" key="4">
    <source>
        <dbReference type="ARBA" id="ARBA00023136"/>
    </source>
</evidence>
<feature type="transmembrane region" description="Helical" evidence="5">
    <location>
        <begin position="12"/>
        <end position="34"/>
    </location>
</feature>
<proteinExistence type="predicted"/>
<evidence type="ECO:0000256" key="5">
    <source>
        <dbReference type="SAM" id="Phobius"/>
    </source>
</evidence>
<feature type="transmembrane region" description="Helical" evidence="5">
    <location>
        <begin position="233"/>
        <end position="255"/>
    </location>
</feature>
<keyword evidence="3 5" id="KW-1133">Transmembrane helix</keyword>
<comment type="subcellular location">
    <subcellularLocation>
        <location evidence="1">Membrane</location>
        <topology evidence="1">Multi-pass membrane protein</topology>
    </subcellularLocation>
</comment>
<feature type="transmembrane region" description="Helical" evidence="5">
    <location>
        <begin position="185"/>
        <end position="209"/>
    </location>
</feature>
<keyword evidence="4 5" id="KW-0472">Membrane</keyword>
<evidence type="ECO:0008006" key="7">
    <source>
        <dbReference type="Google" id="ProtNLM"/>
    </source>
</evidence>
<evidence type="ECO:0000313" key="6">
    <source>
        <dbReference type="EMBL" id="SVB80952.1"/>
    </source>
</evidence>
<dbReference type="InterPro" id="IPR001046">
    <property type="entry name" value="NRAMP_fam"/>
</dbReference>
<feature type="transmembrane region" description="Helical" evidence="5">
    <location>
        <begin position="84"/>
        <end position="111"/>
    </location>
</feature>
<dbReference type="Pfam" id="PF01566">
    <property type="entry name" value="Nramp"/>
    <property type="match status" value="1"/>
</dbReference>
<dbReference type="GO" id="GO:0046873">
    <property type="term" value="F:metal ion transmembrane transporter activity"/>
    <property type="evidence" value="ECO:0007669"/>
    <property type="project" value="InterPro"/>
</dbReference>
<organism evidence="6">
    <name type="scientific">marine metagenome</name>
    <dbReference type="NCBI Taxonomy" id="408172"/>
    <lineage>
        <taxon>unclassified sequences</taxon>
        <taxon>metagenomes</taxon>
        <taxon>ecological metagenomes</taxon>
    </lineage>
</organism>
<evidence type="ECO:0000256" key="1">
    <source>
        <dbReference type="ARBA" id="ARBA00004141"/>
    </source>
</evidence>
<feature type="transmembrane region" description="Helical" evidence="5">
    <location>
        <begin position="282"/>
        <end position="303"/>
    </location>
</feature>
<protein>
    <recommendedName>
        <fullName evidence="7">Amino acid transporter transmembrane domain-containing protein</fullName>
    </recommendedName>
</protein>
<feature type="transmembrane region" description="Helical" evidence="5">
    <location>
        <begin position="331"/>
        <end position="350"/>
    </location>
</feature>
<evidence type="ECO:0000256" key="2">
    <source>
        <dbReference type="ARBA" id="ARBA00022692"/>
    </source>
</evidence>
<feature type="transmembrane region" description="Helical" evidence="5">
    <location>
        <begin position="146"/>
        <end position="165"/>
    </location>
</feature>
<accession>A0A382H1A7</accession>